<gene>
    <name evidence="2" type="primary">Dmoj\GI26344</name>
    <name evidence="2" type="ORF">Dmoj_GI26344</name>
</gene>
<accession>A0A0Q9X9I8</accession>
<evidence type="ECO:0000256" key="1">
    <source>
        <dbReference type="SAM" id="MobiDB-lite"/>
    </source>
</evidence>
<protein>
    <submittedName>
        <fullName evidence="2">Uncharacterized protein, isoform A</fullName>
    </submittedName>
</protein>
<organism evidence="2 3">
    <name type="scientific">Drosophila mojavensis</name>
    <name type="common">Fruit fly</name>
    <dbReference type="NCBI Taxonomy" id="7230"/>
    <lineage>
        <taxon>Eukaryota</taxon>
        <taxon>Metazoa</taxon>
        <taxon>Ecdysozoa</taxon>
        <taxon>Arthropoda</taxon>
        <taxon>Hexapoda</taxon>
        <taxon>Insecta</taxon>
        <taxon>Pterygota</taxon>
        <taxon>Neoptera</taxon>
        <taxon>Endopterygota</taxon>
        <taxon>Diptera</taxon>
        <taxon>Brachycera</taxon>
        <taxon>Muscomorpha</taxon>
        <taxon>Ephydroidea</taxon>
        <taxon>Drosophilidae</taxon>
        <taxon>Drosophila</taxon>
    </lineage>
</organism>
<sequence length="933" mass="107370">MWRICSYTQLEPIINGCKRCQLPVEVNSNIRGKSSSCTGPSQSLIPKKSLIKKEPKQREQKVKFKGIPHSIDNQSDYYLRNGSSSRKPPVKGESHTYAQSSEKSSESNLNKTVKGNVIKRNSTAERKSKIEINRCLPHKCKSANEARSRDPFESTDDKNDEKFYDCQDISSRKIAPFSGLVSNELKSQTKNKCQPLHRALSDQPEQRKGCFSSKLIRNTTKSGNGLAQHGFSLHSAHLIEEQDPHCIHCEAKSCPQRTYMLSGTLRCTKCHARVANDQWSKNAVPAQYQLDLKNISVPIVKRSAQPNYELQNRTPSDFCPDKRRKHLNGPIPKSSVMYQPLPLLEDALRKLRNDPSFTLSAKPTALLRDRLQEYNKELFNAVREYDGIAQPNRSSTSACWPTHPKSWNKDHIMQCFREDQSSFNLAKQELRNERIESNADSLYFRVKQKSSELWPMQPLRKKLNIADQYWKSVNEVEDNKSPKMPDRRPMKSKLINKCANDNNDNNYNSISGSANANSSMHLMKNSNAAFTKPQLTDLRCHKSNSIKRIQDNAKMELDALSDNNSQTQQQKLSKEFDDFRFDDHHSIRLYVDYIKSEMSQIDNIINKCRILKRKYGIQLEDNCAEYLQQMFKRNNNVLQEVGSMLHKRCLDAIGNRKNQFVVAKQINIENVLPSKFTKSVTKNKCEDDLERVDETAKANHEKLKKQTQATEESQRNAKKSLDDKKESLPNQCRKTEKEKKLNKTEKECDVADLQNAPDGNIKMKAEVTERNQAETQNEVVELNKQLEEDTRKKEKLEAMNTDKTVGDRLKKDILAPFYMLNDALISTIFQGNKLDQPYAMRRLESERPWLGSQNQRGFTKSVGILDALGIPHATRLDSINYMFEFRNRFNHSCQQLQFSTSPEEDNPEPDEVRQQSEKALINEWVSLNALKYS</sequence>
<feature type="compositionally biased region" description="Low complexity" evidence="1">
    <location>
        <begin position="100"/>
        <end position="111"/>
    </location>
</feature>
<feature type="compositionally biased region" description="Basic and acidic residues" evidence="1">
    <location>
        <begin position="712"/>
        <end position="744"/>
    </location>
</feature>
<feature type="region of interest" description="Disordered" evidence="1">
    <location>
        <begin position="72"/>
        <end position="124"/>
    </location>
</feature>
<evidence type="ECO:0000313" key="3">
    <source>
        <dbReference type="Proteomes" id="UP000009192"/>
    </source>
</evidence>
<evidence type="ECO:0000313" key="2">
    <source>
        <dbReference type="EMBL" id="KRG05103.1"/>
    </source>
</evidence>
<dbReference type="EMBL" id="CH933808">
    <property type="protein sequence ID" value="KRG05103.1"/>
    <property type="molecule type" value="Genomic_DNA"/>
</dbReference>
<keyword evidence="3" id="KW-1185">Reference proteome</keyword>
<dbReference type="Proteomes" id="UP000009192">
    <property type="component" value="Unassembled WGS sequence"/>
</dbReference>
<feature type="region of interest" description="Disordered" evidence="1">
    <location>
        <begin position="698"/>
        <end position="744"/>
    </location>
</feature>
<reference evidence="2 3" key="1">
    <citation type="journal article" date="2007" name="Nature">
        <title>Evolution of genes and genomes on the Drosophila phylogeny.</title>
        <authorList>
            <consortium name="Drosophila 12 Genomes Consortium"/>
            <person name="Clark A.G."/>
            <person name="Eisen M.B."/>
            <person name="Smith D.R."/>
            <person name="Bergman C.M."/>
            <person name="Oliver B."/>
            <person name="Markow T.A."/>
            <person name="Kaufman T.C."/>
            <person name="Kellis M."/>
            <person name="Gelbart W."/>
            <person name="Iyer V.N."/>
            <person name="Pollard D.A."/>
            <person name="Sackton T.B."/>
            <person name="Larracuente A.M."/>
            <person name="Singh N.D."/>
            <person name="Abad J.P."/>
            <person name="Abt D.N."/>
            <person name="Adryan B."/>
            <person name="Aguade M."/>
            <person name="Akashi H."/>
            <person name="Anderson W.W."/>
            <person name="Aquadro C.F."/>
            <person name="Ardell D.H."/>
            <person name="Arguello R."/>
            <person name="Artieri C.G."/>
            <person name="Barbash D.A."/>
            <person name="Barker D."/>
            <person name="Barsanti P."/>
            <person name="Batterham P."/>
            <person name="Batzoglou S."/>
            <person name="Begun D."/>
            <person name="Bhutkar A."/>
            <person name="Blanco E."/>
            <person name="Bosak S.A."/>
            <person name="Bradley R.K."/>
            <person name="Brand A.D."/>
            <person name="Brent M.R."/>
            <person name="Brooks A.N."/>
            <person name="Brown R.H."/>
            <person name="Butlin R.K."/>
            <person name="Caggese C."/>
            <person name="Calvi B.R."/>
            <person name="Bernardo de Carvalho A."/>
            <person name="Caspi A."/>
            <person name="Castrezana S."/>
            <person name="Celniker S.E."/>
            <person name="Chang J.L."/>
            <person name="Chapple C."/>
            <person name="Chatterji S."/>
            <person name="Chinwalla A."/>
            <person name="Civetta A."/>
            <person name="Clifton S.W."/>
            <person name="Comeron J.M."/>
            <person name="Costello J.C."/>
            <person name="Coyne J.A."/>
            <person name="Daub J."/>
            <person name="David R.G."/>
            <person name="Delcher A.L."/>
            <person name="Delehaunty K."/>
            <person name="Do C.B."/>
            <person name="Ebling H."/>
            <person name="Edwards K."/>
            <person name="Eickbush T."/>
            <person name="Evans J.D."/>
            <person name="Filipski A."/>
            <person name="Findeiss S."/>
            <person name="Freyhult E."/>
            <person name="Fulton L."/>
            <person name="Fulton R."/>
            <person name="Garcia A.C."/>
            <person name="Gardiner A."/>
            <person name="Garfield D.A."/>
            <person name="Garvin B.E."/>
            <person name="Gibson G."/>
            <person name="Gilbert D."/>
            <person name="Gnerre S."/>
            <person name="Godfrey J."/>
            <person name="Good R."/>
            <person name="Gotea V."/>
            <person name="Gravely B."/>
            <person name="Greenberg A.J."/>
            <person name="Griffiths-Jones S."/>
            <person name="Gross S."/>
            <person name="Guigo R."/>
            <person name="Gustafson E.A."/>
            <person name="Haerty W."/>
            <person name="Hahn M.W."/>
            <person name="Halligan D.L."/>
            <person name="Halpern A.L."/>
            <person name="Halter G.M."/>
            <person name="Han M.V."/>
            <person name="Heger A."/>
            <person name="Hillier L."/>
            <person name="Hinrichs A.S."/>
            <person name="Holmes I."/>
            <person name="Hoskins R.A."/>
            <person name="Hubisz M.J."/>
            <person name="Hultmark D."/>
            <person name="Huntley M.A."/>
            <person name="Jaffe D.B."/>
            <person name="Jagadeeshan S."/>
            <person name="Jeck W.R."/>
            <person name="Johnson J."/>
            <person name="Jones C.D."/>
            <person name="Jordan W.C."/>
            <person name="Karpen G.H."/>
            <person name="Kataoka E."/>
            <person name="Keightley P.D."/>
            <person name="Kheradpour P."/>
            <person name="Kirkness E.F."/>
            <person name="Koerich L.B."/>
            <person name="Kristiansen K."/>
            <person name="Kudrna D."/>
            <person name="Kulathinal R.J."/>
            <person name="Kumar S."/>
            <person name="Kwok R."/>
            <person name="Lander E."/>
            <person name="Langley C.H."/>
            <person name="Lapoint R."/>
            <person name="Lazzaro B.P."/>
            <person name="Lee S.J."/>
            <person name="Levesque L."/>
            <person name="Li R."/>
            <person name="Lin C.F."/>
            <person name="Lin M.F."/>
            <person name="Lindblad-Toh K."/>
            <person name="Llopart A."/>
            <person name="Long M."/>
            <person name="Low L."/>
            <person name="Lozovsky E."/>
            <person name="Lu J."/>
            <person name="Luo M."/>
            <person name="Machado C.A."/>
            <person name="Makalowski W."/>
            <person name="Marzo M."/>
            <person name="Matsuda M."/>
            <person name="Matzkin L."/>
            <person name="McAllister B."/>
            <person name="McBride C.S."/>
            <person name="McKernan B."/>
            <person name="McKernan K."/>
            <person name="Mendez-Lago M."/>
            <person name="Minx P."/>
            <person name="Mollenhauer M.U."/>
            <person name="Montooth K."/>
            <person name="Mount S.M."/>
            <person name="Mu X."/>
            <person name="Myers E."/>
            <person name="Negre B."/>
            <person name="Newfeld S."/>
            <person name="Nielsen R."/>
            <person name="Noor M.A."/>
            <person name="O'Grady P."/>
            <person name="Pachter L."/>
            <person name="Papaceit M."/>
            <person name="Parisi M.J."/>
            <person name="Parisi M."/>
            <person name="Parts L."/>
            <person name="Pedersen J.S."/>
            <person name="Pesole G."/>
            <person name="Phillippy A.M."/>
            <person name="Ponting C.P."/>
            <person name="Pop M."/>
            <person name="Porcelli D."/>
            <person name="Powell J.R."/>
            <person name="Prohaska S."/>
            <person name="Pruitt K."/>
            <person name="Puig M."/>
            <person name="Quesneville H."/>
            <person name="Ram K.R."/>
            <person name="Rand D."/>
            <person name="Rasmussen M.D."/>
            <person name="Reed L.K."/>
            <person name="Reenan R."/>
            <person name="Reily A."/>
            <person name="Remington K.A."/>
            <person name="Rieger T.T."/>
            <person name="Ritchie M.G."/>
            <person name="Robin C."/>
            <person name="Rogers Y.H."/>
            <person name="Rohde C."/>
            <person name="Rozas J."/>
            <person name="Rubenfield M.J."/>
            <person name="Ruiz A."/>
            <person name="Russo S."/>
            <person name="Salzberg S.L."/>
            <person name="Sanchez-Gracia A."/>
            <person name="Saranga D.J."/>
            <person name="Sato H."/>
            <person name="Schaeffer S.W."/>
            <person name="Schatz M.C."/>
            <person name="Schlenke T."/>
            <person name="Schwartz R."/>
            <person name="Segarra C."/>
            <person name="Singh R.S."/>
            <person name="Sirot L."/>
            <person name="Sirota M."/>
            <person name="Sisneros N.B."/>
            <person name="Smith C.D."/>
            <person name="Smith T.F."/>
            <person name="Spieth J."/>
            <person name="Stage D.E."/>
            <person name="Stark A."/>
            <person name="Stephan W."/>
            <person name="Strausberg R.L."/>
            <person name="Strempel S."/>
            <person name="Sturgill D."/>
            <person name="Sutton G."/>
            <person name="Sutton G.G."/>
            <person name="Tao W."/>
            <person name="Teichmann S."/>
            <person name="Tobari Y.N."/>
            <person name="Tomimura Y."/>
            <person name="Tsolas J.M."/>
            <person name="Valente V.L."/>
            <person name="Venter E."/>
            <person name="Venter J.C."/>
            <person name="Vicario S."/>
            <person name="Vieira F.G."/>
            <person name="Vilella A.J."/>
            <person name="Villasante A."/>
            <person name="Walenz B."/>
            <person name="Wang J."/>
            <person name="Wasserman M."/>
            <person name="Watts T."/>
            <person name="Wilson D."/>
            <person name="Wilson R.K."/>
            <person name="Wing R.A."/>
            <person name="Wolfner M.F."/>
            <person name="Wong A."/>
            <person name="Wong G.K."/>
            <person name="Wu C.I."/>
            <person name="Wu G."/>
            <person name="Yamamoto D."/>
            <person name="Yang H.P."/>
            <person name="Yang S.P."/>
            <person name="Yorke J.A."/>
            <person name="Yoshida K."/>
            <person name="Zdobnov E."/>
            <person name="Zhang P."/>
            <person name="Zhang Y."/>
            <person name="Zimin A.V."/>
            <person name="Baldwin J."/>
            <person name="Abdouelleil A."/>
            <person name="Abdulkadir J."/>
            <person name="Abebe A."/>
            <person name="Abera B."/>
            <person name="Abreu J."/>
            <person name="Acer S.C."/>
            <person name="Aftuck L."/>
            <person name="Alexander A."/>
            <person name="An P."/>
            <person name="Anderson E."/>
            <person name="Anderson S."/>
            <person name="Arachi H."/>
            <person name="Azer M."/>
            <person name="Bachantsang P."/>
            <person name="Barry A."/>
            <person name="Bayul T."/>
            <person name="Berlin A."/>
            <person name="Bessette D."/>
            <person name="Bloom T."/>
            <person name="Blye J."/>
            <person name="Boguslavskiy L."/>
            <person name="Bonnet C."/>
            <person name="Boukhgalter B."/>
            <person name="Bourzgui I."/>
            <person name="Brown A."/>
            <person name="Cahill P."/>
            <person name="Channer S."/>
            <person name="Cheshatsang Y."/>
            <person name="Chuda L."/>
            <person name="Citroen M."/>
            <person name="Collymore A."/>
            <person name="Cooke P."/>
            <person name="Costello M."/>
            <person name="D'Aco K."/>
            <person name="Daza R."/>
            <person name="De Haan G."/>
            <person name="DeGray S."/>
            <person name="DeMaso C."/>
            <person name="Dhargay N."/>
            <person name="Dooley K."/>
            <person name="Dooley E."/>
            <person name="Doricent M."/>
            <person name="Dorje P."/>
            <person name="Dorjee K."/>
            <person name="Dupes A."/>
            <person name="Elong R."/>
            <person name="Falk J."/>
            <person name="Farina A."/>
            <person name="Faro S."/>
            <person name="Ferguson D."/>
            <person name="Fisher S."/>
            <person name="Foley C.D."/>
            <person name="Franke A."/>
            <person name="Friedrich D."/>
            <person name="Gadbois L."/>
            <person name="Gearin G."/>
            <person name="Gearin C.R."/>
            <person name="Giannoukos G."/>
            <person name="Goode T."/>
            <person name="Graham J."/>
            <person name="Grandbois E."/>
            <person name="Grewal S."/>
            <person name="Gyaltsen K."/>
            <person name="Hafez N."/>
            <person name="Hagos B."/>
            <person name="Hall J."/>
            <person name="Henson C."/>
            <person name="Hollinger A."/>
            <person name="Honan T."/>
            <person name="Huard M.D."/>
            <person name="Hughes L."/>
            <person name="Hurhula B."/>
            <person name="Husby M.E."/>
            <person name="Kamat A."/>
            <person name="Kanga B."/>
            <person name="Kashin S."/>
            <person name="Khazanovich D."/>
            <person name="Kisner P."/>
            <person name="Lance K."/>
            <person name="Lara M."/>
            <person name="Lee W."/>
            <person name="Lennon N."/>
            <person name="Letendre F."/>
            <person name="LeVine R."/>
            <person name="Lipovsky A."/>
            <person name="Liu X."/>
            <person name="Liu J."/>
            <person name="Liu S."/>
            <person name="Lokyitsang T."/>
            <person name="Lokyitsang Y."/>
            <person name="Lubonja R."/>
            <person name="Lui A."/>
            <person name="MacDonald P."/>
            <person name="Magnisalis V."/>
            <person name="Maru K."/>
            <person name="Matthews C."/>
            <person name="McCusker W."/>
            <person name="McDonough S."/>
            <person name="Mehta T."/>
            <person name="Meldrim J."/>
            <person name="Meneus L."/>
            <person name="Mihai O."/>
            <person name="Mihalev A."/>
            <person name="Mihova T."/>
            <person name="Mittelman R."/>
            <person name="Mlenga V."/>
            <person name="Montmayeur A."/>
            <person name="Mulrain L."/>
            <person name="Navidi A."/>
            <person name="Naylor J."/>
            <person name="Negash T."/>
            <person name="Nguyen T."/>
            <person name="Nguyen N."/>
            <person name="Nicol R."/>
            <person name="Norbu C."/>
            <person name="Norbu N."/>
            <person name="Novod N."/>
            <person name="O'Neill B."/>
            <person name="Osman S."/>
            <person name="Markiewicz E."/>
            <person name="Oyono O.L."/>
            <person name="Patti C."/>
            <person name="Phunkhang P."/>
            <person name="Pierre F."/>
            <person name="Priest M."/>
            <person name="Raghuraman S."/>
            <person name="Rege F."/>
            <person name="Reyes R."/>
            <person name="Rise C."/>
            <person name="Rogov P."/>
            <person name="Ross K."/>
            <person name="Ryan E."/>
            <person name="Settipalli S."/>
            <person name="Shea T."/>
            <person name="Sherpa N."/>
            <person name="Shi L."/>
            <person name="Shih D."/>
            <person name="Sparrow T."/>
            <person name="Spaulding J."/>
            <person name="Stalker J."/>
            <person name="Stange-Thomann N."/>
            <person name="Stavropoulos S."/>
            <person name="Stone C."/>
            <person name="Strader C."/>
            <person name="Tesfaye S."/>
            <person name="Thomson T."/>
            <person name="Thoulutsang Y."/>
            <person name="Thoulutsang D."/>
            <person name="Topham K."/>
            <person name="Topping I."/>
            <person name="Tsamla T."/>
            <person name="Vassiliev H."/>
            <person name="Vo A."/>
            <person name="Wangchuk T."/>
            <person name="Wangdi T."/>
            <person name="Weiand M."/>
            <person name="Wilkinson J."/>
            <person name="Wilson A."/>
            <person name="Yadav S."/>
            <person name="Young G."/>
            <person name="Yu Q."/>
            <person name="Zembek L."/>
            <person name="Zhong D."/>
            <person name="Zimmer A."/>
            <person name="Zwirko Z."/>
            <person name="Jaffe D.B."/>
            <person name="Alvarez P."/>
            <person name="Brockman W."/>
            <person name="Butler J."/>
            <person name="Chin C."/>
            <person name="Gnerre S."/>
            <person name="Grabherr M."/>
            <person name="Kleber M."/>
            <person name="Mauceli E."/>
            <person name="MacCallum I."/>
        </authorList>
    </citation>
    <scope>NUCLEOTIDE SEQUENCE [LARGE SCALE GENOMIC DNA]</scope>
    <source>
        <strain evidence="3">Tucson 15081-1352.22</strain>
    </source>
</reference>
<feature type="compositionally biased region" description="Polar residues" evidence="1">
    <location>
        <begin position="72"/>
        <end position="86"/>
    </location>
</feature>
<dbReference type="AlphaFoldDB" id="A0A0Q9X9I8"/>
<proteinExistence type="predicted"/>
<dbReference type="OrthoDB" id="7875649at2759"/>
<name>A0A0Q9X9I8_DROMO</name>
<dbReference type="InParanoid" id="A0A0Q9X9I8"/>